<sequence length="102" mass="11455">MDKKMLIGIGLLAVISVAIFYFFNDSQSNKSSYPKTDYDDRTWLEITVQGDSEGVKLSDKKLHILVGITSYDPSKIGVALMQKLRLKGVELIIGDMQIKMEI</sequence>
<dbReference type="AlphaFoldDB" id="H1KZR7"/>
<organism evidence="2 3">
    <name type="scientific">Methanotorris formicicus Mc-S-70</name>
    <dbReference type="NCBI Taxonomy" id="647171"/>
    <lineage>
        <taxon>Archaea</taxon>
        <taxon>Methanobacteriati</taxon>
        <taxon>Methanobacteriota</taxon>
        <taxon>Methanomada group</taxon>
        <taxon>Methanococci</taxon>
        <taxon>Methanococcales</taxon>
        <taxon>Methanocaldococcaceae</taxon>
        <taxon>Methanotorris</taxon>
    </lineage>
</organism>
<evidence type="ECO:0000256" key="1">
    <source>
        <dbReference type="SAM" id="Phobius"/>
    </source>
</evidence>
<dbReference type="STRING" id="647171.MetfoDRAFT_1290"/>
<dbReference type="EMBL" id="AGJL01000032">
    <property type="protein sequence ID" value="EHP85614.1"/>
    <property type="molecule type" value="Genomic_DNA"/>
</dbReference>
<keyword evidence="1" id="KW-0812">Transmembrane</keyword>
<dbReference type="RefSeq" id="WP_007044721.1">
    <property type="nucleotide sequence ID" value="NZ_AGJL01000032.1"/>
</dbReference>
<evidence type="ECO:0000313" key="3">
    <source>
        <dbReference type="Proteomes" id="UP000003706"/>
    </source>
</evidence>
<comment type="caution">
    <text evidence="2">The sequence shown here is derived from an EMBL/GenBank/DDBJ whole genome shotgun (WGS) entry which is preliminary data.</text>
</comment>
<accession>H1KZR7</accession>
<feature type="transmembrane region" description="Helical" evidence="1">
    <location>
        <begin position="6"/>
        <end position="23"/>
    </location>
</feature>
<protein>
    <submittedName>
        <fullName evidence="2">Uncharacterized protein</fullName>
    </submittedName>
</protein>
<gene>
    <name evidence="2" type="ORF">MetfoDRAFT_1290</name>
</gene>
<dbReference type="Proteomes" id="UP000003706">
    <property type="component" value="Unassembled WGS sequence"/>
</dbReference>
<name>H1KZR7_9EURY</name>
<keyword evidence="1" id="KW-0472">Membrane</keyword>
<evidence type="ECO:0000313" key="2">
    <source>
        <dbReference type="EMBL" id="EHP85614.1"/>
    </source>
</evidence>
<keyword evidence="3" id="KW-1185">Reference proteome</keyword>
<keyword evidence="1" id="KW-1133">Transmembrane helix</keyword>
<proteinExistence type="predicted"/>
<reference evidence="2 3" key="1">
    <citation type="submission" date="2011-09" db="EMBL/GenBank/DDBJ databases">
        <title>The draft genome of Methanotorris formicicus Mc-S-70.</title>
        <authorList>
            <consortium name="US DOE Joint Genome Institute (JGI-PGF)"/>
            <person name="Lucas S."/>
            <person name="Han J."/>
            <person name="Lapidus A."/>
            <person name="Cheng J.-F."/>
            <person name="Goodwin L."/>
            <person name="Pitluck S."/>
            <person name="Peters L."/>
            <person name="Land M.L."/>
            <person name="Hauser L."/>
            <person name="Sieprawska-Lupa M."/>
            <person name="Takai K."/>
            <person name="Miyazaki J."/>
            <person name="Whitman W."/>
            <person name="Woyke T.J."/>
        </authorList>
    </citation>
    <scope>NUCLEOTIDE SEQUENCE [LARGE SCALE GENOMIC DNA]</scope>
    <source>
        <strain evidence="2 3">Mc-S-70</strain>
    </source>
</reference>